<dbReference type="Proteomes" id="UP000031675">
    <property type="component" value="Unassembled WGS sequence"/>
</dbReference>
<dbReference type="STRING" id="183763.LP52_16580"/>
<dbReference type="AlphaFoldDB" id="A0A0C2JM17"/>
<sequence>MPVRDIFGKFLMDSRRGIIGWMIGVAAVTALYSSFWPSMENTSEAMGAFVEQMPQLAQAMGWGDLSTAEGYLGATVFGLLTPILISIAAIAFGTRAVAGEEEEGALELILTHPVSRYRVVVQRFAALAVFTALLGATIWVVLAALGPALDLGIPLAKLAAAALATALIGFCYGTLALAVGAVTGRRTHAIAGAAVLAVVGYLGNTFALQQEQLEWMRFLSPFYYALDPEPLVNGGDPGYTAVLVAVPLVLAAAATARFARRDVLV</sequence>
<dbReference type="GO" id="GO:0005886">
    <property type="term" value="C:plasma membrane"/>
    <property type="evidence" value="ECO:0007669"/>
    <property type="project" value="UniProtKB-SubCell"/>
</dbReference>
<feature type="transmembrane region" description="Helical" evidence="1">
    <location>
        <begin position="238"/>
        <end position="259"/>
    </location>
</feature>
<dbReference type="PANTHER" id="PTHR37305">
    <property type="entry name" value="INTEGRAL MEMBRANE PROTEIN-RELATED"/>
    <property type="match status" value="1"/>
</dbReference>
<evidence type="ECO:0000256" key="1">
    <source>
        <dbReference type="SAM" id="Phobius"/>
    </source>
</evidence>
<proteinExistence type="predicted"/>
<protein>
    <recommendedName>
        <fullName evidence="4">ABC transporter permease</fullName>
    </recommendedName>
</protein>
<feature type="transmembrane region" description="Helical" evidence="1">
    <location>
        <begin position="158"/>
        <end position="182"/>
    </location>
</feature>
<dbReference type="Pfam" id="PF12679">
    <property type="entry name" value="ABC2_membrane_2"/>
    <property type="match status" value="1"/>
</dbReference>
<name>A0A0C2JM17_9ACTN</name>
<keyword evidence="1" id="KW-0812">Transmembrane</keyword>
<dbReference type="PANTHER" id="PTHR37305:SF1">
    <property type="entry name" value="MEMBRANE PROTEIN"/>
    <property type="match status" value="1"/>
</dbReference>
<dbReference type="GO" id="GO:0140359">
    <property type="term" value="F:ABC-type transporter activity"/>
    <property type="evidence" value="ECO:0007669"/>
    <property type="project" value="InterPro"/>
</dbReference>
<keyword evidence="3" id="KW-1185">Reference proteome</keyword>
<evidence type="ECO:0000313" key="2">
    <source>
        <dbReference type="EMBL" id="KIH97937.1"/>
    </source>
</evidence>
<feature type="transmembrane region" description="Helical" evidence="1">
    <location>
        <begin position="18"/>
        <end position="36"/>
    </location>
</feature>
<organism evidence="2 3">
    <name type="scientific">Streptomonospora alba</name>
    <dbReference type="NCBI Taxonomy" id="183763"/>
    <lineage>
        <taxon>Bacteria</taxon>
        <taxon>Bacillati</taxon>
        <taxon>Actinomycetota</taxon>
        <taxon>Actinomycetes</taxon>
        <taxon>Streptosporangiales</taxon>
        <taxon>Nocardiopsidaceae</taxon>
        <taxon>Streptomonospora</taxon>
    </lineage>
</organism>
<feature type="transmembrane region" description="Helical" evidence="1">
    <location>
        <begin position="124"/>
        <end position="146"/>
    </location>
</feature>
<keyword evidence="1" id="KW-1133">Transmembrane helix</keyword>
<gene>
    <name evidence="2" type="ORF">LP52_16580</name>
</gene>
<dbReference type="EMBL" id="JROO01000031">
    <property type="protein sequence ID" value="KIH97937.1"/>
    <property type="molecule type" value="Genomic_DNA"/>
</dbReference>
<dbReference type="RefSeq" id="WP_040274744.1">
    <property type="nucleotide sequence ID" value="NZ_JROO01000031.1"/>
</dbReference>
<evidence type="ECO:0000313" key="3">
    <source>
        <dbReference type="Proteomes" id="UP000031675"/>
    </source>
</evidence>
<accession>A0A0C2JM17</accession>
<feature type="transmembrane region" description="Helical" evidence="1">
    <location>
        <begin position="189"/>
        <end position="208"/>
    </location>
</feature>
<feature type="transmembrane region" description="Helical" evidence="1">
    <location>
        <begin position="70"/>
        <end position="92"/>
    </location>
</feature>
<comment type="caution">
    <text evidence="2">The sequence shown here is derived from an EMBL/GenBank/DDBJ whole genome shotgun (WGS) entry which is preliminary data.</text>
</comment>
<keyword evidence="1" id="KW-0472">Membrane</keyword>
<evidence type="ECO:0008006" key="4">
    <source>
        <dbReference type="Google" id="ProtNLM"/>
    </source>
</evidence>
<reference evidence="3" key="1">
    <citation type="journal article" date="2015" name="Chem. Biol.">
        <title>Structure, bioactivity, and resistance mechanism of streptomonomicin, an unusual lasso Peptide from an understudied halophilic actinomycete.</title>
        <authorList>
            <person name="Metelev M."/>
            <person name="Tietz J.I."/>
            <person name="Melby J.O."/>
            <person name="Blair P.M."/>
            <person name="Zhu L."/>
            <person name="Livnat I."/>
            <person name="Severinov K."/>
            <person name="Mitchell D.A."/>
        </authorList>
    </citation>
    <scope>NUCLEOTIDE SEQUENCE [LARGE SCALE GENOMIC DNA]</scope>
    <source>
        <strain evidence="3">YIM 90003</strain>
    </source>
</reference>
<dbReference type="OrthoDB" id="3686802at2"/>